<dbReference type="RefSeq" id="WP_157337539.1">
    <property type="nucleotide sequence ID" value="NZ_RHLK01000011.1"/>
</dbReference>
<dbReference type="OrthoDB" id="9818010at2"/>
<organism evidence="1 2">
    <name type="scientific">Paenibacillus lutrae</name>
    <dbReference type="NCBI Taxonomy" id="2078573"/>
    <lineage>
        <taxon>Bacteria</taxon>
        <taxon>Bacillati</taxon>
        <taxon>Bacillota</taxon>
        <taxon>Bacilli</taxon>
        <taxon>Bacillales</taxon>
        <taxon>Paenibacillaceae</taxon>
        <taxon>Paenibacillus</taxon>
    </lineage>
</organism>
<accession>A0A7X3K0T1</accession>
<dbReference type="AlphaFoldDB" id="A0A7X3K0T1"/>
<protein>
    <recommendedName>
        <fullName evidence="3">Butirosin biosynthesis protein H N-terminal domain-containing protein</fullName>
    </recommendedName>
</protein>
<evidence type="ECO:0008006" key="3">
    <source>
        <dbReference type="Google" id="ProtNLM"/>
    </source>
</evidence>
<dbReference type="EMBL" id="RHLK01000011">
    <property type="protein sequence ID" value="MVP01281.1"/>
    <property type="molecule type" value="Genomic_DNA"/>
</dbReference>
<reference evidence="1 2" key="1">
    <citation type="journal article" date="2019" name="Microorganisms">
        <title>Paenibacillus lutrae sp. nov., A Chitinolytic Species Isolated from A River Otter in Castril Natural Park, Granada, Spain.</title>
        <authorList>
            <person name="Rodriguez M."/>
            <person name="Reina J.C."/>
            <person name="Bejar V."/>
            <person name="Llamas I."/>
        </authorList>
    </citation>
    <scope>NUCLEOTIDE SEQUENCE [LARGE SCALE GENOMIC DNA]</scope>
    <source>
        <strain evidence="1 2">N10</strain>
    </source>
</reference>
<dbReference type="Proteomes" id="UP000490800">
    <property type="component" value="Unassembled WGS sequence"/>
</dbReference>
<name>A0A7X3K0T1_9BACL</name>
<evidence type="ECO:0000313" key="2">
    <source>
        <dbReference type="Proteomes" id="UP000490800"/>
    </source>
</evidence>
<proteinExistence type="predicted"/>
<gene>
    <name evidence="1" type="ORF">EDM21_17435</name>
</gene>
<sequence>MKVLNGIECIFDQYLYDEHGLNCFLAPKYLATQTFNQEYPDLFYLYFHLFFHYNFNPADRDVPPFYHHDLDSIESYLLREKLGLETVDIHIEDNLVEKIEENLTEGWPVFVPVSKKAIFYCEEYLRNDHPHLILVKGYDRERSRFVIQDGEQLVSLTNSRPYPALRTKIGDVCSEFYMLYETMESGFNMYSESFDYMNGSIKAMRAVRAPVIDSSLSALIDISDMILEFAGQEEHFIQSKLEYLAHSDNELIMAYISSQKILFNILLHFISRHDHDPSHVEQIRILMNECSGLWKKLTNIVVLNAGRKKAGLGNSSSSMITSLSGEIMEMEIRLLKDIAKIGAALKTPV</sequence>
<comment type="caution">
    <text evidence="1">The sequence shown here is derived from an EMBL/GenBank/DDBJ whole genome shotgun (WGS) entry which is preliminary data.</text>
</comment>
<keyword evidence="2" id="KW-1185">Reference proteome</keyword>
<evidence type="ECO:0000313" key="1">
    <source>
        <dbReference type="EMBL" id="MVP01281.1"/>
    </source>
</evidence>